<feature type="transmembrane region" description="Helical" evidence="3">
    <location>
        <begin position="137"/>
        <end position="159"/>
    </location>
</feature>
<proteinExistence type="inferred from homology"/>
<keyword evidence="2 3" id="KW-0472">Membrane</keyword>
<dbReference type="AlphaFoldDB" id="A0A895XS84"/>
<dbReference type="GO" id="GO:0015225">
    <property type="term" value="F:biotin transmembrane transporter activity"/>
    <property type="evidence" value="ECO:0007669"/>
    <property type="project" value="UniProtKB-UniRule"/>
</dbReference>
<evidence type="ECO:0000256" key="3">
    <source>
        <dbReference type="SAM" id="Phobius"/>
    </source>
</evidence>
<dbReference type="Pfam" id="PF02632">
    <property type="entry name" value="BioY"/>
    <property type="match status" value="1"/>
</dbReference>
<keyword evidence="3" id="KW-0812">Transmembrane</keyword>
<dbReference type="PANTHER" id="PTHR34295:SF1">
    <property type="entry name" value="BIOTIN TRANSPORTER BIOY"/>
    <property type="match status" value="1"/>
</dbReference>
<dbReference type="Proteomes" id="UP000662939">
    <property type="component" value="Chromosome"/>
</dbReference>
<dbReference type="Gene3D" id="1.10.1760.20">
    <property type="match status" value="1"/>
</dbReference>
<comment type="similarity">
    <text evidence="1 2">Belongs to the BioY family.</text>
</comment>
<feature type="transmembrane region" description="Helical" evidence="3">
    <location>
        <begin position="171"/>
        <end position="193"/>
    </location>
</feature>
<accession>A0A895XS84</accession>
<evidence type="ECO:0000256" key="2">
    <source>
        <dbReference type="PIRNR" id="PIRNR016661"/>
    </source>
</evidence>
<organism evidence="4 5">
    <name type="scientific">Natronoglycomyces albus</name>
    <dbReference type="NCBI Taxonomy" id="2811108"/>
    <lineage>
        <taxon>Bacteria</taxon>
        <taxon>Bacillati</taxon>
        <taxon>Actinomycetota</taxon>
        <taxon>Actinomycetes</taxon>
        <taxon>Glycomycetales</taxon>
        <taxon>Glycomycetaceae</taxon>
        <taxon>Natronoglycomyces</taxon>
    </lineage>
</organism>
<dbReference type="GO" id="GO:0005886">
    <property type="term" value="C:plasma membrane"/>
    <property type="evidence" value="ECO:0007669"/>
    <property type="project" value="UniProtKB-SubCell"/>
</dbReference>
<dbReference type="KEGG" id="nav:JQS30_06465"/>
<dbReference type="InterPro" id="IPR003784">
    <property type="entry name" value="BioY"/>
</dbReference>
<dbReference type="RefSeq" id="WP_213172553.1">
    <property type="nucleotide sequence ID" value="NZ_CP070496.1"/>
</dbReference>
<dbReference type="EMBL" id="CP070496">
    <property type="protein sequence ID" value="QSB06542.1"/>
    <property type="molecule type" value="Genomic_DNA"/>
</dbReference>
<reference evidence="4" key="1">
    <citation type="submission" date="2021-02" db="EMBL/GenBank/DDBJ databases">
        <title>Natronoglycomyces albus gen. nov., sp. nov, a haloalkaliphilic actinobacterium from a soda solonchak soil.</title>
        <authorList>
            <person name="Sorokin D.Y."/>
            <person name="Khijniak T.V."/>
            <person name="Zakharycheva A.P."/>
            <person name="Boueva O.V."/>
            <person name="Ariskina E.V."/>
            <person name="Hahnke R.L."/>
            <person name="Bunk B."/>
            <person name="Sproer C."/>
            <person name="Schumann P."/>
            <person name="Evtushenko L.I."/>
            <person name="Kublanov I.V."/>
        </authorList>
    </citation>
    <scope>NUCLEOTIDE SEQUENCE</scope>
    <source>
        <strain evidence="4">DSM 106290</strain>
    </source>
</reference>
<gene>
    <name evidence="4" type="ORF">JQS30_06465</name>
</gene>
<evidence type="ECO:0000256" key="1">
    <source>
        <dbReference type="ARBA" id="ARBA00010692"/>
    </source>
</evidence>
<comment type="subcellular location">
    <subcellularLocation>
        <location evidence="2">Cell membrane</location>
        <topology evidence="2">Multi-pass membrane protein</topology>
    </subcellularLocation>
</comment>
<sequence>MATQAVAHLEPRVLAEALPEAGRVAAWAREAALVFGGAAAVGISAQVAVPIPFITPVPFVLTTLTVLLLGAAYGPIRAGITIAVYLAVGAAGMPWFSEATSGLGHPSSGYIVGFLLAAIVVGALARRGGDRTFLKTSGLMVVGSLIIYAVGVPYLAYATGMGFSEALYKGMGVFLVTDLMKLLIAAALLPAAWKGVQRLRSDA</sequence>
<dbReference type="PANTHER" id="PTHR34295">
    <property type="entry name" value="BIOTIN TRANSPORTER BIOY"/>
    <property type="match status" value="1"/>
</dbReference>
<dbReference type="PIRSF" id="PIRSF016661">
    <property type="entry name" value="BioY"/>
    <property type="match status" value="1"/>
</dbReference>
<evidence type="ECO:0000313" key="4">
    <source>
        <dbReference type="EMBL" id="QSB06542.1"/>
    </source>
</evidence>
<feature type="transmembrane region" description="Helical" evidence="3">
    <location>
        <begin position="108"/>
        <end position="125"/>
    </location>
</feature>
<name>A0A895XS84_9ACTN</name>
<protein>
    <recommendedName>
        <fullName evidence="2">Biotin transporter</fullName>
    </recommendedName>
</protein>
<keyword evidence="5" id="KW-1185">Reference proteome</keyword>
<evidence type="ECO:0000313" key="5">
    <source>
        <dbReference type="Proteomes" id="UP000662939"/>
    </source>
</evidence>
<keyword evidence="2" id="KW-0813">Transport</keyword>
<keyword evidence="3" id="KW-1133">Transmembrane helix</keyword>
<keyword evidence="2" id="KW-1003">Cell membrane</keyword>